<dbReference type="GO" id="GO:0004526">
    <property type="term" value="F:ribonuclease P activity"/>
    <property type="evidence" value="ECO:0007669"/>
    <property type="project" value="TreeGrafter"/>
</dbReference>
<comment type="caution">
    <text evidence="1">The sequence shown here is derived from an EMBL/GenBank/DDBJ whole genome shotgun (WGS) entry which is preliminary data.</text>
</comment>
<dbReference type="InterPro" id="IPR013893">
    <property type="entry name" value="RNase_P_Rpp40"/>
</dbReference>
<sequence length="151" mass="16743">MLAPEVWAFDPPASCLKVVQGTLESYKEVENVVKSHPANHFVSVVLPDTPQVPQGILEALSSDNEYYKVSEIRAHELVEKEFIDAFVKRGQITALSINSQVDLNNCLSLTPDGHLFLSLTKESYQVLGLEGKAIVSKAKDHQRYIHITATP</sequence>
<keyword evidence="2" id="KW-1185">Reference proteome</keyword>
<dbReference type="GO" id="GO:0000171">
    <property type="term" value="F:ribonuclease MRP activity"/>
    <property type="evidence" value="ECO:0007669"/>
    <property type="project" value="TreeGrafter"/>
</dbReference>
<proteinExistence type="predicted"/>
<reference evidence="1" key="2">
    <citation type="journal article" date="2023" name="BMC Genomics">
        <title>Pest status, molecular evolution, and epigenetic factors derived from the genome assembly of Frankliniella fusca, a thysanopteran phytovirus vector.</title>
        <authorList>
            <person name="Catto M.A."/>
            <person name="Labadie P.E."/>
            <person name="Jacobson A.L."/>
            <person name="Kennedy G.G."/>
            <person name="Srinivasan R."/>
            <person name="Hunt B.G."/>
        </authorList>
    </citation>
    <scope>NUCLEOTIDE SEQUENCE</scope>
    <source>
        <strain evidence="1">PL_HMW_Pooled</strain>
    </source>
</reference>
<dbReference type="GO" id="GO:0000172">
    <property type="term" value="C:ribonuclease MRP complex"/>
    <property type="evidence" value="ECO:0007669"/>
    <property type="project" value="TreeGrafter"/>
</dbReference>
<gene>
    <name evidence="1" type="ORF">KUF71_011859</name>
</gene>
<dbReference type="Proteomes" id="UP001219518">
    <property type="component" value="Unassembled WGS sequence"/>
</dbReference>
<dbReference type="PANTHER" id="PTHR15396:SF1">
    <property type="entry name" value="RIBONUCLEASE P PROTEIN SUBUNIT P40"/>
    <property type="match status" value="1"/>
</dbReference>
<dbReference type="PANTHER" id="PTHR15396">
    <property type="entry name" value="RIBONUCLEASE P PROTEIN SUBUNIT P40"/>
    <property type="match status" value="1"/>
</dbReference>
<evidence type="ECO:0000313" key="1">
    <source>
        <dbReference type="EMBL" id="KAK3922390.1"/>
    </source>
</evidence>
<name>A0AAE1HJA4_9NEOP</name>
<dbReference type="EMBL" id="JAHWGI010001090">
    <property type="protein sequence ID" value="KAK3922390.1"/>
    <property type="molecule type" value="Genomic_DNA"/>
</dbReference>
<reference evidence="1" key="1">
    <citation type="submission" date="2021-07" db="EMBL/GenBank/DDBJ databases">
        <authorList>
            <person name="Catto M.A."/>
            <person name="Jacobson A."/>
            <person name="Kennedy G."/>
            <person name="Labadie P."/>
            <person name="Hunt B.G."/>
            <person name="Srinivasan R."/>
        </authorList>
    </citation>
    <scope>NUCLEOTIDE SEQUENCE</scope>
    <source>
        <strain evidence="1">PL_HMW_Pooled</strain>
        <tissue evidence="1">Head</tissue>
    </source>
</reference>
<dbReference type="GO" id="GO:0001682">
    <property type="term" value="P:tRNA 5'-leader removal"/>
    <property type="evidence" value="ECO:0007669"/>
    <property type="project" value="InterPro"/>
</dbReference>
<evidence type="ECO:0000313" key="2">
    <source>
        <dbReference type="Proteomes" id="UP001219518"/>
    </source>
</evidence>
<dbReference type="GO" id="GO:0000447">
    <property type="term" value="P:endonucleolytic cleavage in ITS1 to separate SSU-rRNA from 5.8S rRNA and LSU-rRNA from tricistronic rRNA transcript (SSU-rRNA, 5.8S rRNA, LSU-rRNA)"/>
    <property type="evidence" value="ECO:0007669"/>
    <property type="project" value="TreeGrafter"/>
</dbReference>
<dbReference type="AlphaFoldDB" id="A0AAE1HJA4"/>
<organism evidence="1 2">
    <name type="scientific">Frankliniella fusca</name>
    <dbReference type="NCBI Taxonomy" id="407009"/>
    <lineage>
        <taxon>Eukaryota</taxon>
        <taxon>Metazoa</taxon>
        <taxon>Ecdysozoa</taxon>
        <taxon>Arthropoda</taxon>
        <taxon>Hexapoda</taxon>
        <taxon>Insecta</taxon>
        <taxon>Pterygota</taxon>
        <taxon>Neoptera</taxon>
        <taxon>Paraneoptera</taxon>
        <taxon>Thysanoptera</taxon>
        <taxon>Terebrantia</taxon>
        <taxon>Thripoidea</taxon>
        <taxon>Thripidae</taxon>
        <taxon>Frankliniella</taxon>
    </lineage>
</organism>
<accession>A0AAE1HJA4</accession>
<dbReference type="Pfam" id="PF08584">
    <property type="entry name" value="Ribonuc_P_40"/>
    <property type="match status" value="1"/>
</dbReference>
<protein>
    <submittedName>
        <fullName evidence="1">Ribonuclease P protein subunit p40</fullName>
    </submittedName>
</protein>
<dbReference type="GO" id="GO:0030681">
    <property type="term" value="C:multimeric ribonuclease P complex"/>
    <property type="evidence" value="ECO:0007669"/>
    <property type="project" value="TreeGrafter"/>
</dbReference>